<protein>
    <submittedName>
        <fullName evidence="1">Uncharacterized protein</fullName>
    </submittedName>
</protein>
<evidence type="ECO:0000313" key="1">
    <source>
        <dbReference type="EMBL" id="KKK99225.1"/>
    </source>
</evidence>
<dbReference type="AlphaFoldDB" id="A0A0F9ALQ4"/>
<proteinExistence type="predicted"/>
<dbReference type="EMBL" id="LAZR01045293">
    <property type="protein sequence ID" value="KKK99225.1"/>
    <property type="molecule type" value="Genomic_DNA"/>
</dbReference>
<sequence>IITNLEGTGIISVNQGDVATVMITNLDTSDPVTIEYANLSLVKIGK</sequence>
<accession>A0A0F9ALQ4</accession>
<name>A0A0F9ALQ4_9ZZZZ</name>
<comment type="caution">
    <text evidence="1">The sequence shown here is derived from an EMBL/GenBank/DDBJ whole genome shotgun (WGS) entry which is preliminary data.</text>
</comment>
<gene>
    <name evidence="1" type="ORF">LCGC14_2634900</name>
</gene>
<feature type="non-terminal residue" evidence="1">
    <location>
        <position position="1"/>
    </location>
</feature>
<organism evidence="1">
    <name type="scientific">marine sediment metagenome</name>
    <dbReference type="NCBI Taxonomy" id="412755"/>
    <lineage>
        <taxon>unclassified sequences</taxon>
        <taxon>metagenomes</taxon>
        <taxon>ecological metagenomes</taxon>
    </lineage>
</organism>
<reference evidence="1" key="1">
    <citation type="journal article" date="2015" name="Nature">
        <title>Complex archaea that bridge the gap between prokaryotes and eukaryotes.</title>
        <authorList>
            <person name="Spang A."/>
            <person name="Saw J.H."/>
            <person name="Jorgensen S.L."/>
            <person name="Zaremba-Niedzwiedzka K."/>
            <person name="Martijn J."/>
            <person name="Lind A.E."/>
            <person name="van Eijk R."/>
            <person name="Schleper C."/>
            <person name="Guy L."/>
            <person name="Ettema T.J."/>
        </authorList>
    </citation>
    <scope>NUCLEOTIDE SEQUENCE</scope>
</reference>